<keyword evidence="10" id="KW-1185">Reference proteome</keyword>
<comment type="subcellular location">
    <subcellularLocation>
        <location evidence="1">Membrane</location>
        <topology evidence="1">Multi-pass membrane protein</topology>
    </subcellularLocation>
</comment>
<dbReference type="PANTHER" id="PTHR33650:SF1">
    <property type="entry name" value="CHLOROPLAST ENVELOPE MEMBRANE PROTEIN"/>
    <property type="match status" value="1"/>
</dbReference>
<organism evidence="9 10">
    <name type="scientific">Actinidia rufa</name>
    <dbReference type="NCBI Taxonomy" id="165716"/>
    <lineage>
        <taxon>Eukaryota</taxon>
        <taxon>Viridiplantae</taxon>
        <taxon>Streptophyta</taxon>
        <taxon>Embryophyta</taxon>
        <taxon>Tracheophyta</taxon>
        <taxon>Spermatophyta</taxon>
        <taxon>Magnoliopsida</taxon>
        <taxon>eudicotyledons</taxon>
        <taxon>Gunneridae</taxon>
        <taxon>Pentapetalae</taxon>
        <taxon>asterids</taxon>
        <taxon>Ericales</taxon>
        <taxon>Actinidiaceae</taxon>
        <taxon>Actinidia</taxon>
    </lineage>
</organism>
<keyword evidence="4" id="KW-0375">Hydrogen ion transport</keyword>
<keyword evidence="2" id="KW-0813">Transport</keyword>
<evidence type="ECO:0000256" key="4">
    <source>
        <dbReference type="ARBA" id="ARBA00022781"/>
    </source>
</evidence>
<evidence type="ECO:0000256" key="5">
    <source>
        <dbReference type="ARBA" id="ARBA00022989"/>
    </source>
</evidence>
<reference evidence="9 10" key="1">
    <citation type="submission" date="2019-07" db="EMBL/GenBank/DDBJ databases">
        <title>De Novo Assembly of kiwifruit Actinidia rufa.</title>
        <authorList>
            <person name="Sugita-Konishi S."/>
            <person name="Sato K."/>
            <person name="Mori E."/>
            <person name="Abe Y."/>
            <person name="Kisaki G."/>
            <person name="Hamano K."/>
            <person name="Suezawa K."/>
            <person name="Otani M."/>
            <person name="Fukuda T."/>
            <person name="Manabe T."/>
            <person name="Gomi K."/>
            <person name="Tabuchi M."/>
            <person name="Akimitsu K."/>
            <person name="Kataoka I."/>
        </authorList>
    </citation>
    <scope>NUCLEOTIDE SEQUENCE [LARGE SCALE GENOMIC DNA]</scope>
    <source>
        <strain evidence="10">cv. Fuchu</strain>
    </source>
</reference>
<dbReference type="GO" id="GO:1902600">
    <property type="term" value="P:proton transmembrane transport"/>
    <property type="evidence" value="ECO:0007669"/>
    <property type="project" value="UniProtKB-KW"/>
</dbReference>
<dbReference type="AlphaFoldDB" id="A0A7J0HF97"/>
<dbReference type="GO" id="GO:0016020">
    <property type="term" value="C:membrane"/>
    <property type="evidence" value="ECO:0007669"/>
    <property type="project" value="UniProtKB-SubCell"/>
</dbReference>
<protein>
    <submittedName>
        <fullName evidence="9">CemA-like proton extrusion protein-like protein</fullName>
    </submittedName>
</protein>
<comment type="caution">
    <text evidence="9">The sequence shown here is derived from an EMBL/GenBank/DDBJ whole genome shotgun (WGS) entry which is preliminary data.</text>
</comment>
<keyword evidence="6" id="KW-0406">Ion transport</keyword>
<evidence type="ECO:0000256" key="8">
    <source>
        <dbReference type="ARBA" id="ARBA00043980"/>
    </source>
</evidence>
<gene>
    <name evidence="9" type="ORF">Acr_29g0007830</name>
</gene>
<evidence type="ECO:0000256" key="2">
    <source>
        <dbReference type="ARBA" id="ARBA00022448"/>
    </source>
</evidence>
<dbReference type="InterPro" id="IPR004282">
    <property type="entry name" value="CemA"/>
</dbReference>
<comment type="similarity">
    <text evidence="8">Belongs to the CemA family.</text>
</comment>
<name>A0A7J0HF97_9ERIC</name>
<dbReference type="OrthoDB" id="1748043at2759"/>
<dbReference type="EMBL" id="BJWL01000029">
    <property type="protein sequence ID" value="GFZ21621.1"/>
    <property type="molecule type" value="Genomic_DNA"/>
</dbReference>
<evidence type="ECO:0000256" key="3">
    <source>
        <dbReference type="ARBA" id="ARBA00022692"/>
    </source>
</evidence>
<evidence type="ECO:0000313" key="9">
    <source>
        <dbReference type="EMBL" id="GFZ21621.1"/>
    </source>
</evidence>
<keyword evidence="5" id="KW-1133">Transmembrane helix</keyword>
<dbReference type="PANTHER" id="PTHR33650">
    <property type="entry name" value="CHLOROPLAST ENVELOPE MEMBRANE PROTEIN-RELATED"/>
    <property type="match status" value="1"/>
</dbReference>
<dbReference type="Proteomes" id="UP000585474">
    <property type="component" value="Unassembled WGS sequence"/>
</dbReference>
<evidence type="ECO:0000256" key="6">
    <source>
        <dbReference type="ARBA" id="ARBA00023065"/>
    </source>
</evidence>
<keyword evidence="3" id="KW-0812">Transmembrane</keyword>
<evidence type="ECO:0000256" key="7">
    <source>
        <dbReference type="ARBA" id="ARBA00023136"/>
    </source>
</evidence>
<evidence type="ECO:0000313" key="10">
    <source>
        <dbReference type="Proteomes" id="UP000585474"/>
    </source>
</evidence>
<proteinExistence type="inferred from homology"/>
<sequence length="152" mass="17504">MLVAIEGRGEVVVDGWGRDGVVKERWGGVVNDGRAVVKGQRGWKSMYPHNLSNIAVRLSGGRRQLRIFAPNVKNSHSRKRSWWKKFFFNDEGNWLGLKDDDILEGEEFDGSSGQELSEGEKFEAWKRRAEAIIELREAQADLRNQENCRWED</sequence>
<accession>A0A7J0HF97</accession>
<keyword evidence="7" id="KW-0472">Membrane</keyword>
<evidence type="ECO:0000256" key="1">
    <source>
        <dbReference type="ARBA" id="ARBA00004141"/>
    </source>
</evidence>